<evidence type="ECO:0000313" key="3">
    <source>
        <dbReference type="Proteomes" id="UP000837857"/>
    </source>
</evidence>
<protein>
    <recommendedName>
        <fullName evidence="1">N-acetyltransferase domain-containing protein</fullName>
    </recommendedName>
</protein>
<dbReference type="Gene3D" id="3.40.630.30">
    <property type="match status" value="1"/>
</dbReference>
<feature type="non-terminal residue" evidence="2">
    <location>
        <position position="1"/>
    </location>
</feature>
<dbReference type="SUPFAM" id="SSF55729">
    <property type="entry name" value="Acyl-CoA N-acyltransferases (Nat)"/>
    <property type="match status" value="1"/>
</dbReference>
<dbReference type="PANTHER" id="PTHR20905">
    <property type="entry name" value="N-ACETYLTRANSFERASE-RELATED"/>
    <property type="match status" value="1"/>
</dbReference>
<dbReference type="Pfam" id="PF00583">
    <property type="entry name" value="Acetyltransf_1"/>
    <property type="match status" value="1"/>
</dbReference>
<name>A0ABN8IUU2_9NEOP</name>
<sequence length="217" mass="25157">MIRLFLYTHYWPREPSVVSLWMSSDSPYLDILTDKYSNSGDRFLAFEAIDRTRESRVVGISVAYKVFPWMIDELEEWAQATYATPDRTRMYFMAYCLKCADLFKKYNAEFIYDIEVLGTDAELAGRGIGKLLLEAALKHGEDLGYTVAQVIAVNHYASKTCSKCGMKLEWSMKYDEYVDRTGHQVFFPRRPHTAVSVYSKFFEPSKQKEEPCKPPVL</sequence>
<feature type="domain" description="N-acetyltransferase" evidence="1">
    <location>
        <begin position="100"/>
        <end position="165"/>
    </location>
</feature>
<dbReference type="InterPro" id="IPR000182">
    <property type="entry name" value="GNAT_dom"/>
</dbReference>
<proteinExistence type="predicted"/>
<dbReference type="InterPro" id="IPR016181">
    <property type="entry name" value="Acyl_CoA_acyltransferase"/>
</dbReference>
<dbReference type="Proteomes" id="UP000837857">
    <property type="component" value="Chromosome 3"/>
</dbReference>
<dbReference type="PANTHER" id="PTHR20905:SF1">
    <property type="entry name" value="AT07410P-RELATED"/>
    <property type="match status" value="1"/>
</dbReference>
<gene>
    <name evidence="2" type="ORF">IPOD504_LOCUS12735</name>
</gene>
<keyword evidence="3" id="KW-1185">Reference proteome</keyword>
<evidence type="ECO:0000313" key="2">
    <source>
        <dbReference type="EMBL" id="CAH2063919.1"/>
    </source>
</evidence>
<reference evidence="2" key="1">
    <citation type="submission" date="2022-03" db="EMBL/GenBank/DDBJ databases">
        <authorList>
            <person name="Martin H S."/>
        </authorList>
    </citation>
    <scope>NUCLEOTIDE SEQUENCE</scope>
</reference>
<dbReference type="EMBL" id="OW152815">
    <property type="protein sequence ID" value="CAH2063919.1"/>
    <property type="molecule type" value="Genomic_DNA"/>
</dbReference>
<accession>A0ABN8IUU2</accession>
<evidence type="ECO:0000259" key="1">
    <source>
        <dbReference type="Pfam" id="PF00583"/>
    </source>
</evidence>
<dbReference type="CDD" id="cd04301">
    <property type="entry name" value="NAT_SF"/>
    <property type="match status" value="1"/>
</dbReference>
<organism evidence="2 3">
    <name type="scientific">Iphiclides podalirius</name>
    <name type="common">scarce swallowtail</name>
    <dbReference type="NCBI Taxonomy" id="110791"/>
    <lineage>
        <taxon>Eukaryota</taxon>
        <taxon>Metazoa</taxon>
        <taxon>Ecdysozoa</taxon>
        <taxon>Arthropoda</taxon>
        <taxon>Hexapoda</taxon>
        <taxon>Insecta</taxon>
        <taxon>Pterygota</taxon>
        <taxon>Neoptera</taxon>
        <taxon>Endopterygota</taxon>
        <taxon>Lepidoptera</taxon>
        <taxon>Glossata</taxon>
        <taxon>Ditrysia</taxon>
        <taxon>Papilionoidea</taxon>
        <taxon>Papilionidae</taxon>
        <taxon>Papilioninae</taxon>
        <taxon>Iphiclides</taxon>
    </lineage>
</organism>